<dbReference type="Proteomes" id="UP000008311">
    <property type="component" value="Unassembled WGS sequence"/>
</dbReference>
<evidence type="ECO:0000259" key="1">
    <source>
        <dbReference type="Pfam" id="PF25428"/>
    </source>
</evidence>
<reference evidence="3" key="1">
    <citation type="journal article" date="2010" name="Nat. Biotechnol.">
        <title>Draft genome sequence of the oilseed species Ricinus communis.</title>
        <authorList>
            <person name="Chan A.P."/>
            <person name="Crabtree J."/>
            <person name="Zhao Q."/>
            <person name="Lorenzi H."/>
            <person name="Orvis J."/>
            <person name="Puiu D."/>
            <person name="Melake-Berhan A."/>
            <person name="Jones K.M."/>
            <person name="Redman J."/>
            <person name="Chen G."/>
            <person name="Cahoon E.B."/>
            <person name="Gedil M."/>
            <person name="Stanke M."/>
            <person name="Haas B.J."/>
            <person name="Wortman J.R."/>
            <person name="Fraser-Liggett C.M."/>
            <person name="Ravel J."/>
            <person name="Rabinowicz P.D."/>
        </authorList>
    </citation>
    <scope>NUCLEOTIDE SEQUENCE [LARGE SCALE GENOMIC DNA]</scope>
    <source>
        <strain evidence="3">cv. Hale</strain>
    </source>
</reference>
<dbReference type="STRING" id="3988.B9SF27"/>
<dbReference type="OrthoDB" id="1927925at2759"/>
<keyword evidence="3" id="KW-1185">Reference proteome</keyword>
<dbReference type="eggNOG" id="ENOG502QWQP">
    <property type="taxonomic scope" value="Eukaryota"/>
</dbReference>
<dbReference type="EMBL" id="EQ973941">
    <property type="protein sequence ID" value="EEF37804.1"/>
    <property type="molecule type" value="Genomic_DNA"/>
</dbReference>
<dbReference type="AlphaFoldDB" id="B9SF27"/>
<dbReference type="PANTHER" id="PTHR37221:SF1">
    <property type="entry name" value="OS02G0582400 PROTEIN"/>
    <property type="match status" value="1"/>
</dbReference>
<protein>
    <recommendedName>
        <fullName evidence="1">DUF7894 domain-containing protein</fullName>
    </recommendedName>
</protein>
<gene>
    <name evidence="2" type="ORF">RCOM_1213180</name>
</gene>
<proteinExistence type="predicted"/>
<name>B9SF27_RICCO</name>
<evidence type="ECO:0000313" key="2">
    <source>
        <dbReference type="EMBL" id="EEF37804.1"/>
    </source>
</evidence>
<dbReference type="PANTHER" id="PTHR37221">
    <property type="entry name" value="OS02G0582400 PROTEIN"/>
    <property type="match status" value="1"/>
</dbReference>
<dbReference type="OMA" id="TQEPWRA"/>
<dbReference type="Pfam" id="PF25428">
    <property type="entry name" value="DUF7894"/>
    <property type="match status" value="1"/>
</dbReference>
<organism evidence="2 3">
    <name type="scientific">Ricinus communis</name>
    <name type="common">Castor bean</name>
    <dbReference type="NCBI Taxonomy" id="3988"/>
    <lineage>
        <taxon>Eukaryota</taxon>
        <taxon>Viridiplantae</taxon>
        <taxon>Streptophyta</taxon>
        <taxon>Embryophyta</taxon>
        <taxon>Tracheophyta</taxon>
        <taxon>Spermatophyta</taxon>
        <taxon>Magnoliopsida</taxon>
        <taxon>eudicotyledons</taxon>
        <taxon>Gunneridae</taxon>
        <taxon>Pentapetalae</taxon>
        <taxon>rosids</taxon>
        <taxon>fabids</taxon>
        <taxon>Malpighiales</taxon>
        <taxon>Euphorbiaceae</taxon>
        <taxon>Acalyphoideae</taxon>
        <taxon>Acalypheae</taxon>
        <taxon>Ricinus</taxon>
    </lineage>
</organism>
<evidence type="ECO:0000313" key="3">
    <source>
        <dbReference type="Proteomes" id="UP000008311"/>
    </source>
</evidence>
<dbReference type="InParanoid" id="B9SF27"/>
<feature type="domain" description="DUF7894" evidence="1">
    <location>
        <begin position="1"/>
        <end position="241"/>
    </location>
</feature>
<dbReference type="InterPro" id="IPR057216">
    <property type="entry name" value="DUF7894"/>
</dbReference>
<dbReference type="FunCoup" id="B9SF27">
    <property type="interactions" value="375"/>
</dbReference>
<sequence length="241" mass="26413">MKVAQNIVFLFKDSDGFASAVANALCPSPNTSFHRLEETFELSLGKYGIKDLKAIGNLIHFVDSGGNYQVSVLLLEKYEPPTLVCAVSEVLTQMVESSLSIPALIVPFVGMASKLKHETSATSNDGRASFYGVQIGPETDITSAIVRRTKKPPSSLQIHFEPLACFLQVVRILKLPTTLLFGRLSDKAAGKELELIFQILSEMGELLASTMSLSFSREKITWNPAANTSKDIKEPWRALYG</sequence>
<accession>B9SF27</accession>